<organism evidence="1 2">
    <name type="scientific">Canavalia gladiata</name>
    <name type="common">Sword bean</name>
    <name type="synonym">Dolichos gladiatus</name>
    <dbReference type="NCBI Taxonomy" id="3824"/>
    <lineage>
        <taxon>Eukaryota</taxon>
        <taxon>Viridiplantae</taxon>
        <taxon>Streptophyta</taxon>
        <taxon>Embryophyta</taxon>
        <taxon>Tracheophyta</taxon>
        <taxon>Spermatophyta</taxon>
        <taxon>Magnoliopsida</taxon>
        <taxon>eudicotyledons</taxon>
        <taxon>Gunneridae</taxon>
        <taxon>Pentapetalae</taxon>
        <taxon>rosids</taxon>
        <taxon>fabids</taxon>
        <taxon>Fabales</taxon>
        <taxon>Fabaceae</taxon>
        <taxon>Papilionoideae</taxon>
        <taxon>50 kb inversion clade</taxon>
        <taxon>NPAAA clade</taxon>
        <taxon>indigoferoid/millettioid clade</taxon>
        <taxon>Phaseoleae</taxon>
        <taxon>Canavalia</taxon>
    </lineage>
</organism>
<comment type="caution">
    <text evidence="1">The sequence shown here is derived from an EMBL/GenBank/DDBJ whole genome shotgun (WGS) entry which is preliminary data.</text>
</comment>
<dbReference type="AlphaFoldDB" id="A0AAN9R127"/>
<dbReference type="Proteomes" id="UP001367508">
    <property type="component" value="Unassembled WGS sequence"/>
</dbReference>
<dbReference type="EMBL" id="JAYMYQ010000002">
    <property type="protein sequence ID" value="KAK7350223.1"/>
    <property type="molecule type" value="Genomic_DNA"/>
</dbReference>
<evidence type="ECO:0000313" key="1">
    <source>
        <dbReference type="EMBL" id="KAK7350223.1"/>
    </source>
</evidence>
<sequence>MQKATNLYELSGVSAPVPCTWIGRASDSWMRSEEFSPEFNKAPLMAPSKSCFKGLLRPRLCIHKTNMGDLRPNSLVLPHNEEAKWLRWASVYLSPPTTPVFHHRPQHLGLSADNKFAQQPIPTLRFLLTLDWDIIGCLQPLAYLFSKSPSCGGRLDAWNLLNTEQRESRSSRAASLSTWPSFSFRAKCPLSFNIGRPRVAYYMAWHGLSGAGGGGVILTYSNLASQLSLHAFGTCIPPRFMARIQGTLLNL</sequence>
<evidence type="ECO:0000313" key="2">
    <source>
        <dbReference type="Proteomes" id="UP001367508"/>
    </source>
</evidence>
<gene>
    <name evidence="1" type="ORF">VNO77_08543</name>
</gene>
<reference evidence="1 2" key="1">
    <citation type="submission" date="2024-01" db="EMBL/GenBank/DDBJ databases">
        <title>The genomes of 5 underutilized Papilionoideae crops provide insights into root nodulation and disease resistanc.</title>
        <authorList>
            <person name="Jiang F."/>
        </authorList>
    </citation>
    <scope>NUCLEOTIDE SEQUENCE [LARGE SCALE GENOMIC DNA]</scope>
    <source>
        <strain evidence="1">LVBAO_FW01</strain>
        <tissue evidence="1">Leaves</tissue>
    </source>
</reference>
<proteinExistence type="predicted"/>
<name>A0AAN9R127_CANGL</name>
<accession>A0AAN9R127</accession>
<protein>
    <submittedName>
        <fullName evidence="1">Uncharacterized protein</fullName>
    </submittedName>
</protein>
<keyword evidence="2" id="KW-1185">Reference proteome</keyword>